<dbReference type="AlphaFoldDB" id="A0A2A6E2A6"/>
<dbReference type="GO" id="GO:0008765">
    <property type="term" value="F:UDP-N-acetylmuramoylalanyl-D-glutamate-2,6-diaminopimelate ligase activity"/>
    <property type="evidence" value="ECO:0007669"/>
    <property type="project" value="UniProtKB-UniRule"/>
</dbReference>
<dbReference type="Gene3D" id="3.40.1190.10">
    <property type="entry name" value="Mur-like, catalytic domain"/>
    <property type="match status" value="1"/>
</dbReference>
<comment type="cofactor">
    <cofactor evidence="19">
        <name>Mg(2+)</name>
        <dbReference type="ChEBI" id="CHEBI:18420"/>
    </cofactor>
</comment>
<evidence type="ECO:0000256" key="5">
    <source>
        <dbReference type="ARBA" id="ARBA00022618"/>
    </source>
</evidence>
<evidence type="ECO:0000256" key="12">
    <source>
        <dbReference type="ARBA" id="ARBA00050251"/>
    </source>
</evidence>
<dbReference type="Pfam" id="PF02875">
    <property type="entry name" value="Mur_ligase_C"/>
    <property type="match status" value="1"/>
</dbReference>
<feature type="domain" description="Mur ligase N-terminal catalytic" evidence="21">
    <location>
        <begin position="26"/>
        <end position="91"/>
    </location>
</feature>
<dbReference type="GO" id="GO:0005524">
    <property type="term" value="F:ATP binding"/>
    <property type="evidence" value="ECO:0007669"/>
    <property type="project" value="UniProtKB-UniRule"/>
</dbReference>
<reference evidence="24 25" key="1">
    <citation type="submission" date="2016-12" db="EMBL/GenBank/DDBJ databases">
        <title>Candidatus Reconcilibacillus cellulovorans genome.</title>
        <authorList>
            <person name="Kolinko S."/>
            <person name="Wu Y.-W."/>
            <person name="Tachea F."/>
            <person name="Denzel E."/>
            <person name="Hiras J."/>
            <person name="Baecker N."/>
            <person name="Chan L.J."/>
            <person name="Eichorst S.A."/>
            <person name="Frey D."/>
            <person name="Adams P.D."/>
            <person name="Pray T."/>
            <person name="Tanjore D."/>
            <person name="Petzold C.J."/>
            <person name="Gladden J.M."/>
            <person name="Simmons B.A."/>
            <person name="Singer S.W."/>
        </authorList>
    </citation>
    <scope>NUCLEOTIDE SEQUENCE [LARGE SCALE GENOMIC DNA]</scope>
    <source>
        <strain evidence="24">JTherm</strain>
    </source>
</reference>
<dbReference type="InterPro" id="IPR036615">
    <property type="entry name" value="Mur_ligase_C_dom_sf"/>
</dbReference>
<keyword evidence="10 19" id="KW-0131">Cell cycle</keyword>
<evidence type="ECO:0000256" key="20">
    <source>
        <dbReference type="RuleBase" id="RU004135"/>
    </source>
</evidence>
<dbReference type="PROSITE" id="PS01011">
    <property type="entry name" value="FOLYLPOLYGLU_SYNT_1"/>
    <property type="match status" value="1"/>
</dbReference>
<dbReference type="FunFam" id="3.90.190.20:FF:000006">
    <property type="entry name" value="UDP-N-acetylmuramoyl-L-alanyl-D-glutamate--2,6-diaminopimelate ligase"/>
    <property type="match status" value="1"/>
</dbReference>
<feature type="domain" description="Mur ligase C-terminal" evidence="22">
    <location>
        <begin position="337"/>
        <end position="467"/>
    </location>
</feature>
<evidence type="ECO:0000256" key="4">
    <source>
        <dbReference type="ARBA" id="ARBA00022598"/>
    </source>
</evidence>
<dbReference type="GO" id="GO:0051301">
    <property type="term" value="P:cell division"/>
    <property type="evidence" value="ECO:0007669"/>
    <property type="project" value="UniProtKB-KW"/>
</dbReference>
<comment type="caution">
    <text evidence="24">The sequence shown here is derived from an EMBL/GenBank/DDBJ whole genome shotgun (WGS) entry which is preliminary data.</text>
</comment>
<feature type="binding site" evidence="19">
    <location>
        <position position="178"/>
    </location>
    <ligand>
        <name>UDP-N-acetyl-alpha-D-muramoyl-L-alanyl-D-glutamate</name>
        <dbReference type="ChEBI" id="CHEBI:83900"/>
    </ligand>
</feature>
<evidence type="ECO:0000256" key="10">
    <source>
        <dbReference type="ARBA" id="ARBA00023306"/>
    </source>
</evidence>
<dbReference type="EC" id="6.3.2.13" evidence="14 19"/>
<comment type="catalytic activity">
    <reaction evidence="12 19">
        <text>UDP-N-acetyl-alpha-D-muramoyl-L-alanyl-D-glutamate + meso-2,6-diaminopimelate + ATP = UDP-N-acetyl-alpha-D-muramoyl-L-alanyl-gamma-D-glutamyl-meso-2,6-diaminopimelate + ADP + phosphate + H(+)</text>
        <dbReference type="Rhea" id="RHEA:23676"/>
        <dbReference type="ChEBI" id="CHEBI:15378"/>
        <dbReference type="ChEBI" id="CHEBI:30616"/>
        <dbReference type="ChEBI" id="CHEBI:43474"/>
        <dbReference type="ChEBI" id="CHEBI:57791"/>
        <dbReference type="ChEBI" id="CHEBI:83900"/>
        <dbReference type="ChEBI" id="CHEBI:83905"/>
        <dbReference type="ChEBI" id="CHEBI:456216"/>
        <dbReference type="EC" id="6.3.2.13"/>
    </reaction>
</comment>
<dbReference type="Gene3D" id="3.90.190.20">
    <property type="entry name" value="Mur ligase, C-terminal domain"/>
    <property type="match status" value="1"/>
</dbReference>
<dbReference type="GO" id="GO:0071555">
    <property type="term" value="P:cell wall organization"/>
    <property type="evidence" value="ECO:0007669"/>
    <property type="project" value="UniProtKB-KW"/>
</dbReference>
<feature type="binding site" evidence="19">
    <location>
        <position position="386"/>
    </location>
    <ligand>
        <name>meso-2,6-diaminopimelate</name>
        <dbReference type="ChEBI" id="CHEBI:57791"/>
    </ligand>
</feature>
<dbReference type="InterPro" id="IPR036565">
    <property type="entry name" value="Mur-like_cat_sf"/>
</dbReference>
<keyword evidence="5 19" id="KW-0132">Cell division</keyword>
<dbReference type="SUPFAM" id="SSF53244">
    <property type="entry name" value="MurD-like peptide ligases, peptide-binding domain"/>
    <property type="match status" value="1"/>
</dbReference>
<dbReference type="SUPFAM" id="SSF53623">
    <property type="entry name" value="MurD-like peptide ligases, catalytic domain"/>
    <property type="match status" value="1"/>
</dbReference>
<feature type="binding site" evidence="19">
    <location>
        <begin position="108"/>
        <end position="114"/>
    </location>
    <ligand>
        <name>ATP</name>
        <dbReference type="ChEBI" id="CHEBI:30616"/>
    </ligand>
</feature>
<dbReference type="Gene3D" id="3.40.1390.10">
    <property type="entry name" value="MurE/MurF, N-terminal domain"/>
    <property type="match status" value="1"/>
</dbReference>
<dbReference type="NCBIfam" id="NF001126">
    <property type="entry name" value="PRK00139.1-4"/>
    <property type="match status" value="1"/>
</dbReference>
<dbReference type="GO" id="GO:0009252">
    <property type="term" value="P:peptidoglycan biosynthetic process"/>
    <property type="evidence" value="ECO:0007669"/>
    <property type="project" value="UniProtKB-UniRule"/>
</dbReference>
<dbReference type="InterPro" id="IPR005761">
    <property type="entry name" value="UDP-N-AcMur-Glu-dNH2Pim_ligase"/>
</dbReference>
<dbReference type="InterPro" id="IPR018109">
    <property type="entry name" value="Folylpolyglutamate_synth_CS"/>
</dbReference>
<evidence type="ECO:0000256" key="13">
    <source>
        <dbReference type="ARBA" id="ARBA00056782"/>
    </source>
</evidence>
<dbReference type="PANTHER" id="PTHR23135:SF4">
    <property type="entry name" value="UDP-N-ACETYLMURAMOYL-L-ALANYL-D-GLUTAMATE--2,6-DIAMINOPIMELATE LIGASE MURE HOMOLOG, CHLOROPLASTIC"/>
    <property type="match status" value="1"/>
</dbReference>
<comment type="PTM">
    <text evidence="19">Carboxylation is probably crucial for Mg(2+) binding and, consequently, for the gamma-phosphate positioning of ATP.</text>
</comment>
<sequence>MRLAELAGRLFLSRLEGDGETVVSDICMDHRRVKPGDLFVCIRGASFDGHSVAAEAVARGARALVVERDVEADAPKLFVPDSRYALPVIAAHFFGHPSREMRVVAVTGTNGKTTTTFLLERLLASSGAATGLMGNLGVKIGDRFEREEGMNTRESVDLQRTLRRMADAGVRWCVLEATSQGLHKGRLIGCEIRTAVFTNLTQDHLDYHGTMEAYRTAKGLLFARLGNAVWSDESERKFAVLNADDPASAFFRELTAAEVITYGVKSPCDVRASDVALSAEGATFSVTAFGKTVRFRTKLVGMFNVYNALAAVAAALPEGVTLERARDELERFGPVEGRMETVDEGQPFSVVVDYAHTPDGLENALSTLRAFTKGRLIVVFGAGGDRDRAKRPLMGKAAAKYCDYVWVTSDNPRSEDPEAIMRDIEVGLAESGYPADRYALIADRRRAIEKAIEMASPNDVVLIAGKGHETYQIVGNATYPFDDRAVAREAIRACRKGRGDRPVRE</sequence>
<evidence type="ECO:0000256" key="19">
    <source>
        <dbReference type="HAMAP-Rule" id="MF_00208"/>
    </source>
</evidence>
<comment type="subcellular location">
    <subcellularLocation>
        <location evidence="19 20">Cytoplasm</location>
    </subcellularLocation>
</comment>
<feature type="binding site" evidence="19">
    <location>
        <position position="186"/>
    </location>
    <ligand>
        <name>UDP-N-acetyl-alpha-D-muramoyl-L-alanyl-D-glutamate</name>
        <dbReference type="ChEBI" id="CHEBI:83900"/>
    </ligand>
</feature>
<feature type="modified residue" description="N6-carboxylysine" evidence="19">
    <location>
        <position position="218"/>
    </location>
</feature>
<comment type="similarity">
    <text evidence="2 19">Belongs to the MurCDEF family. MurE subfamily.</text>
</comment>
<evidence type="ECO:0000256" key="15">
    <source>
        <dbReference type="ARBA" id="ARBA00072883"/>
    </source>
</evidence>
<evidence type="ECO:0000259" key="22">
    <source>
        <dbReference type="Pfam" id="PF02875"/>
    </source>
</evidence>
<organism evidence="24 25">
    <name type="scientific">Candidatus Reconcilbacillus cellulovorans</name>
    <dbReference type="NCBI Taxonomy" id="1906605"/>
    <lineage>
        <taxon>Bacteria</taxon>
        <taxon>Bacillati</taxon>
        <taxon>Bacillota</taxon>
        <taxon>Bacilli</taxon>
        <taxon>Bacillales</taxon>
        <taxon>Paenibacillaceae</taxon>
        <taxon>Candidatus Reconcilbacillus</taxon>
    </lineage>
</organism>
<evidence type="ECO:0000256" key="2">
    <source>
        <dbReference type="ARBA" id="ARBA00005898"/>
    </source>
</evidence>
<dbReference type="Proteomes" id="UP000243688">
    <property type="component" value="Unassembled WGS sequence"/>
</dbReference>
<evidence type="ECO:0000256" key="8">
    <source>
        <dbReference type="ARBA" id="ARBA00022960"/>
    </source>
</evidence>
<evidence type="ECO:0000259" key="21">
    <source>
        <dbReference type="Pfam" id="PF01225"/>
    </source>
</evidence>
<gene>
    <name evidence="19" type="primary">murE</name>
    <name evidence="24" type="ORF">BLM47_03015</name>
</gene>
<dbReference type="GO" id="GO:0005737">
    <property type="term" value="C:cytoplasm"/>
    <property type="evidence" value="ECO:0007669"/>
    <property type="project" value="UniProtKB-SubCell"/>
</dbReference>
<dbReference type="Pfam" id="PF01225">
    <property type="entry name" value="Mur_ligase"/>
    <property type="match status" value="1"/>
</dbReference>
<protein>
    <recommendedName>
        <fullName evidence="15 19">UDP-N-acetylmuramoyl-L-alanyl-D-glutamate--2,6-diaminopimelate ligase</fullName>
        <ecNumber evidence="14 19">6.3.2.13</ecNumber>
    </recommendedName>
    <alternativeName>
        <fullName evidence="16 19">Meso-A2pm-adding enzyme</fullName>
    </alternativeName>
    <alternativeName>
        <fullName evidence="17 19">Meso-diaminopimelate-adding enzyme</fullName>
    </alternativeName>
    <alternativeName>
        <fullName evidence="18 19">UDP-MurNAc-L-Ala-D-Glu:meso-diaminopimelate ligase</fullName>
    </alternativeName>
    <alternativeName>
        <fullName evidence="19">UDP-MurNAc-tripeptide synthetase</fullName>
    </alternativeName>
    <alternativeName>
        <fullName evidence="19">UDP-N-acetylmuramyl-tripeptide synthetase</fullName>
    </alternativeName>
</protein>
<dbReference type="InterPro" id="IPR000713">
    <property type="entry name" value="Mur_ligase_N"/>
</dbReference>
<dbReference type="InterPro" id="IPR004101">
    <property type="entry name" value="Mur_ligase_C"/>
</dbReference>
<dbReference type="UniPathway" id="UPA00219"/>
<dbReference type="Pfam" id="PF08245">
    <property type="entry name" value="Mur_ligase_M"/>
    <property type="match status" value="1"/>
</dbReference>
<evidence type="ECO:0000256" key="17">
    <source>
        <dbReference type="ARBA" id="ARBA00076158"/>
    </source>
</evidence>
<evidence type="ECO:0000256" key="18">
    <source>
        <dbReference type="ARBA" id="ARBA00081560"/>
    </source>
</evidence>
<dbReference type="GO" id="GO:0000287">
    <property type="term" value="F:magnesium ion binding"/>
    <property type="evidence" value="ECO:0007669"/>
    <property type="project" value="UniProtKB-UniRule"/>
</dbReference>
<feature type="binding site" evidence="19">
    <location>
        <position position="469"/>
    </location>
    <ligand>
        <name>meso-2,6-diaminopimelate</name>
        <dbReference type="ChEBI" id="CHEBI:57791"/>
    </ligand>
</feature>
<evidence type="ECO:0000256" key="1">
    <source>
        <dbReference type="ARBA" id="ARBA00004752"/>
    </source>
</evidence>
<feature type="binding site" evidence="19">
    <location>
        <position position="465"/>
    </location>
    <ligand>
        <name>meso-2,6-diaminopimelate</name>
        <dbReference type="ChEBI" id="CHEBI:57791"/>
    </ligand>
</feature>
<keyword evidence="9 19" id="KW-0573">Peptidoglycan synthesis</keyword>
<feature type="binding site" evidence="19">
    <location>
        <begin position="410"/>
        <end position="413"/>
    </location>
    <ligand>
        <name>meso-2,6-diaminopimelate</name>
        <dbReference type="ChEBI" id="CHEBI:57791"/>
    </ligand>
</feature>
<comment type="function">
    <text evidence="13 19">Catalyzes the addition of meso-diaminopimelic acid to the nucleotide precursor UDP-N-acetylmuramoyl-L-alanyl-D-glutamate (UMAG) in the biosynthesis of bacterial cell-wall peptidoglycan.</text>
</comment>
<dbReference type="PANTHER" id="PTHR23135">
    <property type="entry name" value="MUR LIGASE FAMILY MEMBER"/>
    <property type="match status" value="1"/>
</dbReference>
<evidence type="ECO:0000256" key="9">
    <source>
        <dbReference type="ARBA" id="ARBA00022984"/>
    </source>
</evidence>
<keyword evidence="8 19" id="KW-0133">Cell shape</keyword>
<dbReference type="GO" id="GO:0008360">
    <property type="term" value="P:regulation of cell shape"/>
    <property type="evidence" value="ECO:0007669"/>
    <property type="project" value="UniProtKB-KW"/>
</dbReference>
<comment type="caution">
    <text evidence="19">Lacks conserved residue(s) required for the propagation of feature annotation.</text>
</comment>
<evidence type="ECO:0000313" key="24">
    <source>
        <dbReference type="EMBL" id="PDO11270.1"/>
    </source>
</evidence>
<dbReference type="NCBIfam" id="NF001124">
    <property type="entry name" value="PRK00139.1-2"/>
    <property type="match status" value="1"/>
</dbReference>
<keyword evidence="11 19" id="KW-0961">Cell wall biogenesis/degradation</keyword>
<keyword evidence="19" id="KW-0460">Magnesium</keyword>
<evidence type="ECO:0000313" key="25">
    <source>
        <dbReference type="Proteomes" id="UP000243688"/>
    </source>
</evidence>
<feature type="short sequence motif" description="Meso-diaminopimelate recognition motif" evidence="19">
    <location>
        <begin position="410"/>
        <end position="413"/>
    </location>
</feature>
<dbReference type="NCBIfam" id="TIGR01085">
    <property type="entry name" value="murE"/>
    <property type="match status" value="1"/>
</dbReference>
<dbReference type="EMBL" id="MOXJ01000004">
    <property type="protein sequence ID" value="PDO11270.1"/>
    <property type="molecule type" value="Genomic_DNA"/>
</dbReference>
<proteinExistence type="inferred from homology"/>
<evidence type="ECO:0000256" key="7">
    <source>
        <dbReference type="ARBA" id="ARBA00022840"/>
    </source>
</evidence>
<evidence type="ECO:0000256" key="14">
    <source>
        <dbReference type="ARBA" id="ARBA00066633"/>
    </source>
</evidence>
<dbReference type="InterPro" id="IPR013221">
    <property type="entry name" value="Mur_ligase_cen"/>
</dbReference>
<evidence type="ECO:0000256" key="11">
    <source>
        <dbReference type="ARBA" id="ARBA00023316"/>
    </source>
</evidence>
<dbReference type="SUPFAM" id="SSF63418">
    <property type="entry name" value="MurE/MurF N-terminal domain"/>
    <property type="match status" value="1"/>
</dbReference>
<dbReference type="InterPro" id="IPR035911">
    <property type="entry name" value="MurE/MurF_N"/>
</dbReference>
<name>A0A2A6E2A6_9BACL</name>
<comment type="pathway">
    <text evidence="1 19 20">Cell wall biogenesis; peptidoglycan biosynthesis.</text>
</comment>
<dbReference type="HAMAP" id="MF_00208">
    <property type="entry name" value="MurE"/>
    <property type="match status" value="1"/>
</dbReference>
<evidence type="ECO:0000259" key="23">
    <source>
        <dbReference type="Pfam" id="PF08245"/>
    </source>
</evidence>
<evidence type="ECO:0000256" key="16">
    <source>
        <dbReference type="ARBA" id="ARBA00075482"/>
    </source>
</evidence>
<dbReference type="GO" id="GO:0004326">
    <property type="term" value="F:tetrahydrofolylpolyglutamate synthase activity"/>
    <property type="evidence" value="ECO:0007669"/>
    <property type="project" value="InterPro"/>
</dbReference>
<keyword evidence="4 19" id="KW-0436">Ligase</keyword>
<accession>A0A2A6E2A6</accession>
<feature type="domain" description="Mur ligase central" evidence="23">
    <location>
        <begin position="106"/>
        <end position="315"/>
    </location>
</feature>
<evidence type="ECO:0000256" key="6">
    <source>
        <dbReference type="ARBA" id="ARBA00022741"/>
    </source>
</evidence>
<keyword evidence="6 19" id="KW-0547">Nucleotide-binding</keyword>
<evidence type="ECO:0000256" key="3">
    <source>
        <dbReference type="ARBA" id="ARBA00022490"/>
    </source>
</evidence>
<keyword evidence="7 19" id="KW-0067">ATP-binding</keyword>
<keyword evidence="3 19" id="KW-0963">Cytoplasm</keyword>